<feature type="transmembrane region" description="Helical" evidence="8">
    <location>
        <begin position="195"/>
        <end position="213"/>
    </location>
</feature>
<name>A0AAU7DU94_9MICO</name>
<evidence type="ECO:0000256" key="1">
    <source>
        <dbReference type="ARBA" id="ARBA00004651"/>
    </source>
</evidence>
<reference evidence="9" key="1">
    <citation type="submission" date="2024-02" db="EMBL/GenBank/DDBJ databases">
        <title>Tomenella chthoni gen. nov. sp. nov., a member of the family Jonesiaceae isolated from bat guano.</title>
        <authorList>
            <person name="Miller S.L."/>
            <person name="King J."/>
            <person name="Sankaranarayanan K."/>
            <person name="Lawson P.A."/>
        </authorList>
    </citation>
    <scope>NUCLEOTIDE SEQUENCE</scope>
    <source>
        <strain evidence="9">BS-20</strain>
    </source>
</reference>
<dbReference type="EMBL" id="CP146203">
    <property type="protein sequence ID" value="XBH20904.1"/>
    <property type="molecule type" value="Genomic_DNA"/>
</dbReference>
<dbReference type="GO" id="GO:0005886">
    <property type="term" value="C:plasma membrane"/>
    <property type="evidence" value="ECO:0007669"/>
    <property type="project" value="UniProtKB-SubCell"/>
</dbReference>
<dbReference type="Gene3D" id="1.10.3470.10">
    <property type="entry name" value="ABC transporter involved in vitamin B12 uptake, BtuC"/>
    <property type="match status" value="1"/>
</dbReference>
<evidence type="ECO:0000256" key="5">
    <source>
        <dbReference type="ARBA" id="ARBA00022692"/>
    </source>
</evidence>
<evidence type="ECO:0000256" key="2">
    <source>
        <dbReference type="ARBA" id="ARBA00007935"/>
    </source>
</evidence>
<feature type="transmembrane region" description="Helical" evidence="8">
    <location>
        <begin position="239"/>
        <end position="269"/>
    </location>
</feature>
<dbReference type="AlphaFoldDB" id="A0AAU7DU94"/>
<dbReference type="PANTHER" id="PTHR30472:SF19">
    <property type="entry name" value="PETROBACTIN IMPORT SYSTEM PERMEASE PROTEIN YCLO"/>
    <property type="match status" value="1"/>
</dbReference>
<keyword evidence="5 8" id="KW-0812">Transmembrane</keyword>
<dbReference type="InterPro" id="IPR037294">
    <property type="entry name" value="ABC_BtuC-like"/>
</dbReference>
<evidence type="ECO:0000313" key="9">
    <source>
        <dbReference type="EMBL" id="XBH20904.1"/>
    </source>
</evidence>
<organism evidence="9">
    <name type="scientific">Jonesiaceae bacterium BS-20</name>
    <dbReference type="NCBI Taxonomy" id="3120821"/>
    <lineage>
        <taxon>Bacteria</taxon>
        <taxon>Bacillati</taxon>
        <taxon>Actinomycetota</taxon>
        <taxon>Actinomycetes</taxon>
        <taxon>Micrococcales</taxon>
        <taxon>Jonesiaceae</taxon>
    </lineage>
</organism>
<evidence type="ECO:0000256" key="6">
    <source>
        <dbReference type="ARBA" id="ARBA00022989"/>
    </source>
</evidence>
<comment type="subcellular location">
    <subcellularLocation>
        <location evidence="1">Cell membrane</location>
        <topology evidence="1">Multi-pass membrane protein</topology>
    </subcellularLocation>
</comment>
<feature type="transmembrane region" description="Helical" evidence="8">
    <location>
        <begin position="281"/>
        <end position="301"/>
    </location>
</feature>
<evidence type="ECO:0000256" key="4">
    <source>
        <dbReference type="ARBA" id="ARBA00022475"/>
    </source>
</evidence>
<feature type="transmembrane region" description="Helical" evidence="8">
    <location>
        <begin position="20"/>
        <end position="44"/>
    </location>
</feature>
<dbReference type="Pfam" id="PF01032">
    <property type="entry name" value="FecCD"/>
    <property type="match status" value="1"/>
</dbReference>
<accession>A0AAU7DU94</accession>
<comment type="similarity">
    <text evidence="2">Belongs to the binding-protein-dependent transport system permease family. FecCD subfamily.</text>
</comment>
<feature type="transmembrane region" description="Helical" evidence="8">
    <location>
        <begin position="56"/>
        <end position="75"/>
    </location>
</feature>
<feature type="transmembrane region" description="Helical" evidence="8">
    <location>
        <begin position="307"/>
        <end position="328"/>
    </location>
</feature>
<dbReference type="GO" id="GO:0022857">
    <property type="term" value="F:transmembrane transporter activity"/>
    <property type="evidence" value="ECO:0007669"/>
    <property type="project" value="InterPro"/>
</dbReference>
<keyword evidence="3" id="KW-0813">Transport</keyword>
<protein>
    <submittedName>
        <fullName evidence="9">Iron chelate uptake ABC transporter family permease subunit</fullName>
    </submittedName>
</protein>
<feature type="transmembrane region" description="Helical" evidence="8">
    <location>
        <begin position="146"/>
        <end position="164"/>
    </location>
</feature>
<keyword evidence="6 8" id="KW-1133">Transmembrane helix</keyword>
<keyword evidence="4" id="KW-1003">Cell membrane</keyword>
<dbReference type="SUPFAM" id="SSF81345">
    <property type="entry name" value="ABC transporter involved in vitamin B12 uptake, BtuC"/>
    <property type="match status" value="1"/>
</dbReference>
<dbReference type="PANTHER" id="PTHR30472">
    <property type="entry name" value="FERRIC ENTEROBACTIN TRANSPORT SYSTEM PERMEASE PROTEIN"/>
    <property type="match status" value="1"/>
</dbReference>
<dbReference type="InterPro" id="IPR000522">
    <property type="entry name" value="ABC_transptr_permease_BtuC"/>
</dbReference>
<dbReference type="GO" id="GO:0033214">
    <property type="term" value="P:siderophore-iron import into cell"/>
    <property type="evidence" value="ECO:0007669"/>
    <property type="project" value="TreeGrafter"/>
</dbReference>
<evidence type="ECO:0000256" key="8">
    <source>
        <dbReference type="SAM" id="Phobius"/>
    </source>
</evidence>
<sequence>MPNPLSTRVKVRTAPRIKLSPAVVTVILGVIALAAMAFFMFYGLKGPLDYVLPRRAIRMAAMVLVAGAVGISTLLFQTVTANRILTPSIMGFDALYLLIQTSLVFAVGAVTWTGTPVGLKFAIEVALMVTFSFFLYRWLFNGAVNSLHLVLIVGIILGTLFRGISSLLQRLMDPNEFVILQDLFFASFNQVNPTLLLLSAIVVVAGAVVAWRWRSKLDVMALGREIAINLGVDHRRSVMAVLLLCAVLVSVSTALVGPITFFGLLIVSLAYQVCRGFSHAWLLPITILLGIIALVAGQLVLEHVFGFATALSVAIEFAGGLLFLFLLLKGSLK</sequence>
<keyword evidence="7 8" id="KW-0472">Membrane</keyword>
<evidence type="ECO:0000256" key="3">
    <source>
        <dbReference type="ARBA" id="ARBA00022448"/>
    </source>
</evidence>
<feature type="transmembrane region" description="Helical" evidence="8">
    <location>
        <begin position="95"/>
        <end position="114"/>
    </location>
</feature>
<gene>
    <name evidence="9" type="ORF">V5R04_11825</name>
</gene>
<proteinExistence type="inferred from homology"/>
<evidence type="ECO:0000256" key="7">
    <source>
        <dbReference type="ARBA" id="ARBA00023136"/>
    </source>
</evidence>
<feature type="transmembrane region" description="Helical" evidence="8">
    <location>
        <begin position="121"/>
        <end position="140"/>
    </location>
</feature>